<feature type="compositionally biased region" description="Basic residues" evidence="4">
    <location>
        <begin position="26"/>
        <end position="37"/>
    </location>
</feature>
<dbReference type="Proteomes" id="UP000028760">
    <property type="component" value="Unassembled WGS sequence"/>
</dbReference>
<feature type="domain" description="PDZ" evidence="5">
    <location>
        <begin position="188"/>
        <end position="258"/>
    </location>
</feature>
<protein>
    <submittedName>
        <fullName evidence="6">PDZ domain containing 7</fullName>
    </submittedName>
</protein>
<proteinExistence type="predicted"/>
<keyword evidence="7" id="KW-1185">Reference proteome</keyword>
<dbReference type="Gene3D" id="1.20.1160.20">
    <property type="match status" value="1"/>
</dbReference>
<evidence type="ECO:0000256" key="2">
    <source>
        <dbReference type="ARBA" id="ARBA00022737"/>
    </source>
</evidence>
<dbReference type="PANTHER" id="PTHR23116:SF29">
    <property type="entry name" value="PDZ DOMAIN-CONTAINING PROTEIN 7"/>
    <property type="match status" value="1"/>
</dbReference>
<feature type="region of interest" description="Disordered" evidence="4">
    <location>
        <begin position="292"/>
        <end position="312"/>
    </location>
</feature>
<organism evidence="6 7">
    <name type="scientific">Poecilia formosa</name>
    <name type="common">Amazon molly</name>
    <name type="synonym">Limia formosa</name>
    <dbReference type="NCBI Taxonomy" id="48698"/>
    <lineage>
        <taxon>Eukaryota</taxon>
        <taxon>Metazoa</taxon>
        <taxon>Chordata</taxon>
        <taxon>Craniata</taxon>
        <taxon>Vertebrata</taxon>
        <taxon>Euteleostomi</taxon>
        <taxon>Actinopterygii</taxon>
        <taxon>Neopterygii</taxon>
        <taxon>Teleostei</taxon>
        <taxon>Neoteleostei</taxon>
        <taxon>Acanthomorphata</taxon>
        <taxon>Ovalentaria</taxon>
        <taxon>Atherinomorphae</taxon>
        <taxon>Cyprinodontiformes</taxon>
        <taxon>Poeciliidae</taxon>
        <taxon>Poeciliinae</taxon>
        <taxon>Poecilia</taxon>
    </lineage>
</organism>
<dbReference type="Ensembl" id="ENSPFOT00000023177.1">
    <property type="protein sequence ID" value="ENSPFOP00000024348.1"/>
    <property type="gene ID" value="ENSPFOG00000016695.2"/>
</dbReference>
<dbReference type="Pfam" id="PF00595">
    <property type="entry name" value="PDZ"/>
    <property type="match status" value="3"/>
</dbReference>
<keyword evidence="3" id="KW-0966">Cell projection</keyword>
<dbReference type="GO" id="GO:0007605">
    <property type="term" value="P:sensory perception of sound"/>
    <property type="evidence" value="ECO:0007669"/>
    <property type="project" value="TreeGrafter"/>
</dbReference>
<dbReference type="PANTHER" id="PTHR23116">
    <property type="entry name" value="PDZ DOMAIN CONTAINING WHIRLIN AND HARMONIN-RELATED"/>
    <property type="match status" value="1"/>
</dbReference>
<evidence type="ECO:0000256" key="1">
    <source>
        <dbReference type="ARBA" id="ARBA00004316"/>
    </source>
</evidence>
<dbReference type="GO" id="GO:0002142">
    <property type="term" value="C:stereocilia ankle link complex"/>
    <property type="evidence" value="ECO:0007669"/>
    <property type="project" value="TreeGrafter"/>
</dbReference>
<evidence type="ECO:0000313" key="6">
    <source>
        <dbReference type="Ensembl" id="ENSPFOP00000024348.1"/>
    </source>
</evidence>
<dbReference type="InterPro" id="IPR051844">
    <property type="entry name" value="USH2_Complex_Protein"/>
</dbReference>
<evidence type="ECO:0000259" key="5">
    <source>
        <dbReference type="PROSITE" id="PS50106"/>
    </source>
</evidence>
<name>A0A096LYV7_POEFO</name>
<feature type="compositionally biased region" description="Basic and acidic residues" evidence="4">
    <location>
        <begin position="709"/>
        <end position="724"/>
    </location>
</feature>
<comment type="subcellular location">
    <subcellularLocation>
        <location evidence="1">Cell projection</location>
    </subcellularLocation>
</comment>
<dbReference type="SMART" id="SM00228">
    <property type="entry name" value="PDZ"/>
    <property type="match status" value="3"/>
</dbReference>
<dbReference type="SUPFAM" id="SSF50156">
    <property type="entry name" value="PDZ domain-like"/>
    <property type="match status" value="3"/>
</dbReference>
<dbReference type="FunFam" id="2.30.42.10:FF:000090">
    <property type="entry name" value="PDZ domain containing 7"/>
    <property type="match status" value="1"/>
</dbReference>
<dbReference type="GeneTree" id="ENSGT00950000183002"/>
<dbReference type="GO" id="GO:0060088">
    <property type="term" value="P:auditory receptor cell stereocilium organization"/>
    <property type="evidence" value="ECO:0007669"/>
    <property type="project" value="TreeGrafter"/>
</dbReference>
<dbReference type="CDD" id="cd06751">
    <property type="entry name" value="PDZ3_PDZD7-like"/>
    <property type="match status" value="1"/>
</dbReference>
<evidence type="ECO:0000256" key="3">
    <source>
        <dbReference type="ARBA" id="ARBA00023273"/>
    </source>
</evidence>
<accession>A0A096LYV7</accession>
<evidence type="ECO:0000313" key="7">
    <source>
        <dbReference type="Proteomes" id="UP000028760"/>
    </source>
</evidence>
<dbReference type="GO" id="GO:0032426">
    <property type="term" value="C:stereocilium tip"/>
    <property type="evidence" value="ECO:0007669"/>
    <property type="project" value="TreeGrafter"/>
</dbReference>
<keyword evidence="2" id="KW-0677">Repeat</keyword>
<dbReference type="CDD" id="cd10834">
    <property type="entry name" value="PDZ2_PDZD7-like"/>
    <property type="match status" value="1"/>
</dbReference>
<dbReference type="FunFam" id="2.30.42.10:FF:000171">
    <property type="entry name" value="PDZ domain containing 7"/>
    <property type="match status" value="1"/>
</dbReference>
<dbReference type="EMBL" id="AYCK01001221">
    <property type="status" value="NOT_ANNOTATED_CDS"/>
    <property type="molecule type" value="Genomic_DNA"/>
</dbReference>
<dbReference type="GO" id="GO:0005886">
    <property type="term" value="C:plasma membrane"/>
    <property type="evidence" value="ECO:0007669"/>
    <property type="project" value="TreeGrafter"/>
</dbReference>
<reference evidence="6" key="3">
    <citation type="submission" date="2025-09" db="UniProtKB">
        <authorList>
            <consortium name="Ensembl"/>
        </authorList>
    </citation>
    <scope>IDENTIFICATION</scope>
</reference>
<feature type="region of interest" description="Disordered" evidence="4">
    <location>
        <begin position="709"/>
        <end position="743"/>
    </location>
</feature>
<dbReference type="Gene3D" id="2.30.42.10">
    <property type="match status" value="3"/>
</dbReference>
<evidence type="ECO:0000256" key="4">
    <source>
        <dbReference type="SAM" id="MobiDB-lite"/>
    </source>
</evidence>
<sequence>MASSTDPSRREKGPATQGSHTATRNLLRKKEQRRRGIRSSSPMGRVILINSPVDGGDDSEDLHTVTVDKSVDGKLGFSVRGGSEHGLSIFVSKVEDDSTAQEAGLQVGDKLVEVNGVSLESITMSSAVKVLTGNNRLRMVVRRVGKVPGIRYSKEKTTWVDLVHRRMVVEESGQTPSEASSDSALQRIVHLYTTSDDYCLGFNIRGGKEFGLGIYVSKLDPGGLAEQNGIKIGDQILAANGVSFQDISHSNAVEVLKSHTHIMLTIKEAGRYPAYKEMVAEYRWLNNLANGTQPSSSQASDSNSSASSLSSGTPVSSLSGLSQVMFPPSLPFGSDMVDVCISTEDLRSDLLFESELTDSAIQTDFSSQRVETDTTRSLGPTTLLKDTAIRGEESRRWKESPKTAVLLALSRPSRPISRSQSQVTVAGRSASLQRSKTFVSLLFKGGRKRDASGGRSKSPFRESKTDKDKEYFPSYILLTSQKGRNVSVTPNSEMLGVVEDMARRLLTEEEVSAVMTACQMYTTERSVENLIRHLLVVLDRPEKLLLLREVRLVLPPSDLSVFNNMVTAVEAEAYDLLKYRSVRTPPLRSPISGRAPKRRLITPIPDYRGGFELHSAEEVEKESHLLEELEKLSLTGSQGSRGRTKTSSSFSALLDIPVDGYKPESRSIRSRSAGPLLPNWLLAHSSDSPPPLRTDIGTVRSVHFDEASLRSPSEKVETNSERGRTFFRNSHSQGRRERSAERSKNVAFTVQSANRRSRPLLSQVFGTSQERQMNCHRTSSENRLNCTEPEQEHRLKTVSISKTKQSLGISISGGIESKVQPTVKIEKIFPGGAASMCEVLRAGLELVSVDGVSLQEVTHQHAVDVIRKAFSNKAKDPMVFVVKVPKTF</sequence>
<dbReference type="InterPro" id="IPR036034">
    <property type="entry name" value="PDZ_sf"/>
</dbReference>
<feature type="compositionally biased region" description="Basic and acidic residues" evidence="4">
    <location>
        <begin position="734"/>
        <end position="743"/>
    </location>
</feature>
<dbReference type="AlphaFoldDB" id="A0A096LYV7"/>
<feature type="region of interest" description="Disordered" evidence="4">
    <location>
        <begin position="447"/>
        <end position="466"/>
    </location>
</feature>
<feature type="domain" description="PDZ" evidence="5">
    <location>
        <begin position="64"/>
        <end position="131"/>
    </location>
</feature>
<feature type="domain" description="PDZ" evidence="5">
    <location>
        <begin position="797"/>
        <end position="869"/>
    </location>
</feature>
<dbReference type="CDD" id="cd10833">
    <property type="entry name" value="PDZ1_PDZD7-like"/>
    <property type="match status" value="1"/>
</dbReference>
<reference evidence="7" key="1">
    <citation type="submission" date="2013-10" db="EMBL/GenBank/DDBJ databases">
        <authorList>
            <person name="Schartl M."/>
            <person name="Warren W."/>
        </authorList>
    </citation>
    <scope>NUCLEOTIDE SEQUENCE [LARGE SCALE GENOMIC DNA]</scope>
    <source>
        <strain evidence="7">female</strain>
    </source>
</reference>
<dbReference type="FunFam" id="2.30.42.10:FF:000092">
    <property type="entry name" value="PDZ domain containing 7"/>
    <property type="match status" value="1"/>
</dbReference>
<dbReference type="PROSITE" id="PS50106">
    <property type="entry name" value="PDZ"/>
    <property type="match status" value="3"/>
</dbReference>
<feature type="region of interest" description="Disordered" evidence="4">
    <location>
        <begin position="1"/>
        <end position="44"/>
    </location>
</feature>
<dbReference type="InterPro" id="IPR001478">
    <property type="entry name" value="PDZ"/>
</dbReference>
<reference evidence="6" key="2">
    <citation type="submission" date="2025-08" db="UniProtKB">
        <authorList>
            <consortium name="Ensembl"/>
        </authorList>
    </citation>
    <scope>IDENTIFICATION</scope>
</reference>
<dbReference type="GO" id="GO:0005929">
    <property type="term" value="C:cilium"/>
    <property type="evidence" value="ECO:0007669"/>
    <property type="project" value="TreeGrafter"/>
</dbReference>